<sequence>MRLNETFFRVIGLDIIVPRFEGSIQFDLHDDYLLASTLTRCCVCDLRTYSCIQVGKRLRKGRFGAIFYSDQQKRKSLSGEENNCIAPMNTNGYSGLTVIFASRPNGRLWEANGCGVVYSTHQYRNLKTVCRFPVISFKDDNLFNSIANVNEIRSINFGLLTLIRCQK</sequence>
<evidence type="ECO:0000313" key="2">
    <source>
        <dbReference type="Proteomes" id="UP000267606"/>
    </source>
</evidence>
<dbReference type="PANTHER" id="PTHR23287">
    <property type="entry name" value="RUBY-EYE2-LIKE PROTEIN"/>
    <property type="match status" value="1"/>
</dbReference>
<dbReference type="AlphaFoldDB" id="A0A183HSV6"/>
<dbReference type="GO" id="GO:0048066">
    <property type="term" value="P:developmental pigmentation"/>
    <property type="evidence" value="ECO:0007669"/>
    <property type="project" value="TreeGrafter"/>
</dbReference>
<dbReference type="Proteomes" id="UP000267606">
    <property type="component" value="Unassembled WGS sequence"/>
</dbReference>
<gene>
    <name evidence="1" type="ORF">OFLC_LOCUS10571</name>
</gene>
<protein>
    <submittedName>
        <fullName evidence="1 3">Uncharacterized protein</fullName>
    </submittedName>
</protein>
<evidence type="ECO:0000313" key="3">
    <source>
        <dbReference type="WBParaSite" id="OFLC_0001056801-mRNA-1"/>
    </source>
</evidence>
<evidence type="ECO:0000313" key="1">
    <source>
        <dbReference type="EMBL" id="VDO69594.1"/>
    </source>
</evidence>
<name>A0A183HSV6_9BILA</name>
<organism evidence="3">
    <name type="scientific">Onchocerca flexuosa</name>
    <dbReference type="NCBI Taxonomy" id="387005"/>
    <lineage>
        <taxon>Eukaryota</taxon>
        <taxon>Metazoa</taxon>
        <taxon>Ecdysozoa</taxon>
        <taxon>Nematoda</taxon>
        <taxon>Chromadorea</taxon>
        <taxon>Rhabditida</taxon>
        <taxon>Spirurina</taxon>
        <taxon>Spiruromorpha</taxon>
        <taxon>Filarioidea</taxon>
        <taxon>Onchocercidae</taxon>
        <taxon>Onchocerca</taxon>
    </lineage>
</organism>
<reference evidence="3" key="1">
    <citation type="submission" date="2016-06" db="UniProtKB">
        <authorList>
            <consortium name="WormBaseParasite"/>
        </authorList>
    </citation>
    <scope>IDENTIFICATION</scope>
</reference>
<dbReference type="EMBL" id="UZAJ01014228">
    <property type="protein sequence ID" value="VDO69594.1"/>
    <property type="molecule type" value="Genomic_DNA"/>
</dbReference>
<proteinExistence type="predicted"/>
<dbReference type="GO" id="GO:0005737">
    <property type="term" value="C:cytoplasm"/>
    <property type="evidence" value="ECO:0007669"/>
    <property type="project" value="TreeGrafter"/>
</dbReference>
<keyword evidence="2" id="KW-1185">Reference proteome</keyword>
<reference evidence="1 2" key="2">
    <citation type="submission" date="2018-11" db="EMBL/GenBank/DDBJ databases">
        <authorList>
            <consortium name="Pathogen Informatics"/>
        </authorList>
    </citation>
    <scope>NUCLEOTIDE SEQUENCE [LARGE SCALE GENOMIC DNA]</scope>
</reference>
<dbReference type="WBParaSite" id="OFLC_0001056801-mRNA-1">
    <property type="protein sequence ID" value="OFLC_0001056801-mRNA-1"/>
    <property type="gene ID" value="OFLC_0001056801"/>
</dbReference>
<dbReference type="PANTHER" id="PTHR23287:SF18">
    <property type="entry name" value="BLOC-2 COMPLEX MEMBER HPS5"/>
    <property type="match status" value="1"/>
</dbReference>
<accession>A0A183HSV6</accession>